<proteinExistence type="inferred from homology"/>
<comment type="similarity">
    <text evidence="4">Belongs to the HSF family.</text>
</comment>
<dbReference type="InterPro" id="IPR036388">
    <property type="entry name" value="WH-like_DNA-bd_sf"/>
</dbReference>
<evidence type="ECO:0000256" key="3">
    <source>
        <dbReference type="ARBA" id="ARBA00023242"/>
    </source>
</evidence>
<accession>A0A7S2UGL7</accession>
<feature type="domain" description="HSF-type DNA-binding" evidence="6">
    <location>
        <begin position="35"/>
        <end position="130"/>
    </location>
</feature>
<dbReference type="SMART" id="SM00415">
    <property type="entry name" value="HSF"/>
    <property type="match status" value="1"/>
</dbReference>
<reference evidence="7" key="1">
    <citation type="submission" date="2021-01" db="EMBL/GenBank/DDBJ databases">
        <authorList>
            <person name="Corre E."/>
            <person name="Pelletier E."/>
            <person name="Niang G."/>
            <person name="Scheremetjew M."/>
            <person name="Finn R."/>
            <person name="Kale V."/>
            <person name="Holt S."/>
            <person name="Cochrane G."/>
            <person name="Meng A."/>
            <person name="Brown T."/>
            <person name="Cohen L."/>
        </authorList>
    </citation>
    <scope>NUCLEOTIDE SEQUENCE</scope>
    <source>
        <strain evidence="7">CCMP2084</strain>
    </source>
</reference>
<evidence type="ECO:0000256" key="5">
    <source>
        <dbReference type="SAM" id="MobiDB-lite"/>
    </source>
</evidence>
<dbReference type="EMBL" id="HBHQ01015751">
    <property type="protein sequence ID" value="CAD9818683.1"/>
    <property type="molecule type" value="Transcribed_RNA"/>
</dbReference>
<evidence type="ECO:0000256" key="1">
    <source>
        <dbReference type="ARBA" id="ARBA00004123"/>
    </source>
</evidence>
<dbReference type="PANTHER" id="PTHR10015:SF206">
    <property type="entry name" value="HSF-TYPE DNA-BINDING DOMAIN-CONTAINING PROTEIN"/>
    <property type="match status" value="1"/>
</dbReference>
<organism evidence="7">
    <name type="scientific">Attheya septentrionalis</name>
    <dbReference type="NCBI Taxonomy" id="420275"/>
    <lineage>
        <taxon>Eukaryota</taxon>
        <taxon>Sar</taxon>
        <taxon>Stramenopiles</taxon>
        <taxon>Ochrophyta</taxon>
        <taxon>Bacillariophyta</taxon>
        <taxon>Coscinodiscophyceae</taxon>
        <taxon>Chaetocerotophycidae</taxon>
        <taxon>Chaetocerotales</taxon>
        <taxon>Attheyaceae</taxon>
        <taxon>Attheya</taxon>
    </lineage>
</organism>
<evidence type="ECO:0000313" key="7">
    <source>
        <dbReference type="EMBL" id="CAD9818683.1"/>
    </source>
</evidence>
<dbReference type="InterPro" id="IPR036390">
    <property type="entry name" value="WH_DNA-bd_sf"/>
</dbReference>
<dbReference type="Pfam" id="PF00447">
    <property type="entry name" value="HSF_DNA-bind"/>
    <property type="match status" value="1"/>
</dbReference>
<dbReference type="GO" id="GO:0043565">
    <property type="term" value="F:sequence-specific DNA binding"/>
    <property type="evidence" value="ECO:0007669"/>
    <property type="project" value="InterPro"/>
</dbReference>
<protein>
    <recommendedName>
        <fullName evidence="6">HSF-type DNA-binding domain-containing protein</fullName>
    </recommendedName>
</protein>
<sequence length="385" mass="43216">MSVHYGHPQARFRNRSFQLITMNDHDSHPGGSGDYVKTFPEKLMKILSTPEYASAIVWQPHGRSFLIISPERLTSDVLPHYFKRCKFSSFIRKLYRWGFRQITKGADTHSYFHRLFQRGNMALCMQMRCQDRNAPNKPGSEFIPPYDLSAEPAEMMDRRMSTGSKAGDISAQQEIKPEGADNSSPQSTGRTQVTQGGHDALMYQNENLATLQAELAVTLQKAEVIAERIAVARLQQQQFRRMSMPALGRGVGPPNQNMNHIMSNMSHSQQAPNMSQMNQFGLTQARRMSLPNSLPFPVTSFQQTNMQMRGMMNRPPGMGGVGDLTGLGDAAVRRMSNAEAGMNTPGYSQLQQLQQLQQQQQQQQQRIPQSGELIRAALAKQQQGG</sequence>
<dbReference type="PRINTS" id="PR00056">
    <property type="entry name" value="HSFDOMAIN"/>
</dbReference>
<dbReference type="Gene3D" id="1.10.10.10">
    <property type="entry name" value="Winged helix-like DNA-binding domain superfamily/Winged helix DNA-binding domain"/>
    <property type="match status" value="1"/>
</dbReference>
<evidence type="ECO:0000259" key="6">
    <source>
        <dbReference type="SMART" id="SM00415"/>
    </source>
</evidence>
<dbReference type="AlphaFoldDB" id="A0A7S2UGL7"/>
<keyword evidence="3" id="KW-0539">Nucleus</keyword>
<dbReference type="GO" id="GO:0003700">
    <property type="term" value="F:DNA-binding transcription factor activity"/>
    <property type="evidence" value="ECO:0007669"/>
    <property type="project" value="InterPro"/>
</dbReference>
<comment type="subcellular location">
    <subcellularLocation>
        <location evidence="1">Nucleus</location>
    </subcellularLocation>
</comment>
<dbReference type="FunFam" id="1.10.10.10:FF:000479">
    <property type="entry name" value="Predicted protein"/>
    <property type="match status" value="1"/>
</dbReference>
<evidence type="ECO:0000256" key="2">
    <source>
        <dbReference type="ARBA" id="ARBA00023125"/>
    </source>
</evidence>
<feature type="compositionally biased region" description="Polar residues" evidence="5">
    <location>
        <begin position="181"/>
        <end position="194"/>
    </location>
</feature>
<gene>
    <name evidence="7" type="ORF">ASEP1449_LOCUS10515</name>
</gene>
<name>A0A7S2UGL7_9STRA</name>
<dbReference type="SUPFAM" id="SSF46785">
    <property type="entry name" value="Winged helix' DNA-binding domain"/>
    <property type="match status" value="1"/>
</dbReference>
<feature type="region of interest" description="Disordered" evidence="5">
    <location>
        <begin position="159"/>
        <end position="194"/>
    </location>
</feature>
<dbReference type="InterPro" id="IPR000232">
    <property type="entry name" value="HSF_DNA-bd"/>
</dbReference>
<keyword evidence="2" id="KW-0238">DNA-binding</keyword>
<evidence type="ECO:0000256" key="4">
    <source>
        <dbReference type="RuleBase" id="RU004020"/>
    </source>
</evidence>
<dbReference type="GO" id="GO:0005634">
    <property type="term" value="C:nucleus"/>
    <property type="evidence" value="ECO:0007669"/>
    <property type="project" value="UniProtKB-SubCell"/>
</dbReference>
<dbReference type="PANTHER" id="PTHR10015">
    <property type="entry name" value="HEAT SHOCK TRANSCRIPTION FACTOR"/>
    <property type="match status" value="1"/>
</dbReference>